<dbReference type="SUPFAM" id="SSF56645">
    <property type="entry name" value="Acyl-CoA dehydrogenase NM domain-like"/>
    <property type="match status" value="1"/>
</dbReference>
<dbReference type="EMBL" id="JBIYEW010000003">
    <property type="protein sequence ID" value="MFK4638465.1"/>
    <property type="molecule type" value="Genomic_DNA"/>
</dbReference>
<feature type="transmembrane region" description="Helical" evidence="2">
    <location>
        <begin position="194"/>
        <end position="218"/>
    </location>
</feature>
<gene>
    <name evidence="3" type="ORF">ABIA52_001354</name>
</gene>
<comment type="caution">
    <text evidence="3">The sequence shown here is derived from an EMBL/GenBank/DDBJ whole genome shotgun (WGS) entry which is preliminary data.</text>
</comment>
<evidence type="ECO:0000313" key="4">
    <source>
        <dbReference type="Proteomes" id="UP001620520"/>
    </source>
</evidence>
<feature type="transmembrane region" description="Helical" evidence="2">
    <location>
        <begin position="278"/>
        <end position="298"/>
    </location>
</feature>
<dbReference type="InterPro" id="IPR009100">
    <property type="entry name" value="AcylCoA_DH/oxidase_NM_dom_sf"/>
</dbReference>
<feature type="transmembrane region" description="Helical" evidence="2">
    <location>
        <begin position="230"/>
        <end position="251"/>
    </location>
</feature>
<evidence type="ECO:0000256" key="1">
    <source>
        <dbReference type="SAM" id="MobiDB-lite"/>
    </source>
</evidence>
<organism evidence="3 4">
    <name type="scientific">Paenarthrobacter histidinolovorans</name>
    <dbReference type="NCBI Taxonomy" id="43664"/>
    <lineage>
        <taxon>Bacteria</taxon>
        <taxon>Bacillati</taxon>
        <taxon>Actinomycetota</taxon>
        <taxon>Actinomycetes</taxon>
        <taxon>Micrococcales</taxon>
        <taxon>Micrococcaceae</taxon>
        <taxon>Paenarthrobacter</taxon>
    </lineage>
</organism>
<keyword evidence="2" id="KW-0812">Transmembrane</keyword>
<feature type="transmembrane region" description="Helical" evidence="2">
    <location>
        <begin position="437"/>
        <end position="460"/>
    </location>
</feature>
<protein>
    <submittedName>
        <fullName evidence="3">Uncharacterized protein</fullName>
    </submittedName>
</protein>
<evidence type="ECO:0000256" key="2">
    <source>
        <dbReference type="SAM" id="Phobius"/>
    </source>
</evidence>
<name>A0ABW8N4L4_9MICC</name>
<dbReference type="Proteomes" id="UP001620520">
    <property type="component" value="Unassembled WGS sequence"/>
</dbReference>
<keyword evidence="4" id="KW-1185">Reference proteome</keyword>
<feature type="transmembrane region" description="Helical" evidence="2">
    <location>
        <begin position="72"/>
        <end position="95"/>
    </location>
</feature>
<feature type="region of interest" description="Disordered" evidence="1">
    <location>
        <begin position="1"/>
        <end position="38"/>
    </location>
</feature>
<feature type="transmembrane region" description="Helical" evidence="2">
    <location>
        <begin position="310"/>
        <end position="328"/>
    </location>
</feature>
<feature type="compositionally biased region" description="Pro residues" evidence="1">
    <location>
        <begin position="1"/>
        <end position="14"/>
    </location>
</feature>
<feature type="transmembrane region" description="Helical" evidence="2">
    <location>
        <begin position="160"/>
        <end position="182"/>
    </location>
</feature>
<dbReference type="RefSeq" id="WP_404593964.1">
    <property type="nucleotide sequence ID" value="NZ_JBIYEW010000003.1"/>
</dbReference>
<feature type="transmembrane region" description="Helical" evidence="2">
    <location>
        <begin position="398"/>
        <end position="417"/>
    </location>
</feature>
<keyword evidence="2" id="KW-1133">Transmembrane helix</keyword>
<keyword evidence="2" id="KW-0472">Membrane</keyword>
<feature type="transmembrane region" description="Helical" evidence="2">
    <location>
        <begin position="520"/>
        <end position="541"/>
    </location>
</feature>
<feature type="transmembrane region" description="Helical" evidence="2">
    <location>
        <begin position="364"/>
        <end position="386"/>
    </location>
</feature>
<feature type="transmembrane region" description="Helical" evidence="2">
    <location>
        <begin position="127"/>
        <end position="148"/>
    </location>
</feature>
<accession>A0ABW8N4L4</accession>
<proteinExistence type="predicted"/>
<sequence length="848" mass="88349">MTEPHQPPAAPDGPPQNTVPHNAAPDSPSAIGAETGAKNVGSTNAGLKSGPLSGVVNSFDAKSLIPGAVVGAISYAAVLITALLFLILALIGIALSNGGNTDLPSNSMVSGGNSSSMPSPWSLMGQLAVQVVVMSQLGALGTSIDATIPLLGSVKGSASFFAVPLLLTAISVAVLFLAARIAAKRSKAHTTAGIWIEAATAGLVFTLLVNIFGAIFAVNLPVSNVKISSIGAVTFGSVIFALILGTLAAYLGRISGKPRVPARSGPGAAIGRAFEAVAVHYGAFLAIAIPVLVIAMGIKSGWQASLSAPLWAPTAGFFMFGLGHLSAVSRTWNSGSSMSSSNSSGSDISFGFGNALTQFGVPGWAGWLMLLLALISVVVASVFWYLRRGPMISNKITDWVLLPAAFLVAGTLMTWLSGVTGTFDAGSLASGSVSMTLAWWTPFFLLLWGGATEVSARFLAPRLSSYVPLSVAGRIAPARPVAAEQAATAPDDGQSVPADAAGYPAMAPREPMTPQAKRKLSLILGAAGLVVVLVVGGFIAVDVIKGNNGPDKAVAGYLQAMQNGEASKAMAIADPGVASDQRILLTDEVYSKAGKRIDRFEILSTNVSNDTATVVAAMYQDGRRQQTTYRLHKSTPEFLDDHWVMDSASPRTLRISSDTPVKTLLINGQPVDVNLSDSRSVTYPALPGEYTVELPSSEKYLTAPKLTTMVTIGTVSTSSAASLKVEASEALKTEVMAQIDAYLAECVKSTEARPANCPLNSYSSSRYTKNFRWALTTKPTFVVSKGYGETPWRVRTSNPGKATVTYEKDNSYGFGTPDWKTTTDTTSVSLSANISMDGGKVKVSFNDY</sequence>
<evidence type="ECO:0000313" key="3">
    <source>
        <dbReference type="EMBL" id="MFK4638465.1"/>
    </source>
</evidence>
<reference evidence="3 4" key="1">
    <citation type="submission" date="2024-10" db="EMBL/GenBank/DDBJ databases">
        <title>Novel secondary metabolite-producing bacteria for plant disease control.</title>
        <authorList>
            <person name="Chevrette M."/>
        </authorList>
    </citation>
    <scope>NUCLEOTIDE SEQUENCE [LARGE SCALE GENOMIC DNA]</scope>
    <source>
        <strain evidence="3 4">J30 TE3557</strain>
    </source>
</reference>